<feature type="domain" description="Glycoside hydrolase family 5" evidence="5">
    <location>
        <begin position="988"/>
        <end position="1272"/>
    </location>
</feature>
<dbReference type="Gene3D" id="3.50.50.60">
    <property type="entry name" value="FAD/NAD(P)-binding domain"/>
    <property type="match status" value="1"/>
</dbReference>
<dbReference type="Gene3D" id="3.90.660.10">
    <property type="match status" value="1"/>
</dbReference>
<dbReference type="InterPro" id="IPR036188">
    <property type="entry name" value="FAD/NAD-bd_sf"/>
</dbReference>
<dbReference type="GO" id="GO:0050660">
    <property type="term" value="F:flavin adenine dinucleotide binding"/>
    <property type="evidence" value="ECO:0007669"/>
    <property type="project" value="TreeGrafter"/>
</dbReference>
<feature type="compositionally biased region" description="Polar residues" evidence="4">
    <location>
        <begin position="183"/>
        <end position="192"/>
    </location>
</feature>
<dbReference type="InterPro" id="IPR002937">
    <property type="entry name" value="Amino_oxidase"/>
</dbReference>
<evidence type="ECO:0008006" key="9">
    <source>
        <dbReference type="Google" id="ProtNLM"/>
    </source>
</evidence>
<accession>A0A2U3DV11</accession>
<dbReference type="SUPFAM" id="SSF54373">
    <property type="entry name" value="FAD-linked reductases, C-terminal domain"/>
    <property type="match status" value="1"/>
</dbReference>
<evidence type="ECO:0000259" key="5">
    <source>
        <dbReference type="Pfam" id="PF00150"/>
    </source>
</evidence>
<gene>
    <name evidence="7" type="ORF">PCL_05315</name>
</gene>
<evidence type="ECO:0000256" key="2">
    <source>
        <dbReference type="ARBA" id="ARBA00022801"/>
    </source>
</evidence>
<proteinExistence type="inferred from homology"/>
<evidence type="ECO:0000256" key="3">
    <source>
        <dbReference type="ARBA" id="ARBA00023295"/>
    </source>
</evidence>
<dbReference type="Gene3D" id="3.20.20.80">
    <property type="entry name" value="Glycosidases"/>
    <property type="match status" value="1"/>
</dbReference>
<evidence type="ECO:0000256" key="4">
    <source>
        <dbReference type="SAM" id="MobiDB-lite"/>
    </source>
</evidence>
<dbReference type="Pfam" id="PF01593">
    <property type="entry name" value="Amino_oxidase"/>
    <property type="match status" value="1"/>
</dbReference>
<comment type="similarity">
    <text evidence="1">Belongs to the glycosyl hydrolase 5 (cellulase A) family.</text>
</comment>
<dbReference type="PANTHER" id="PTHR10742:SF414">
    <property type="entry name" value="CONTAINING AMINE OXIDASE, PUTATIVE (AFU_ORTHOLOGUE AFUA_3G12150)-RELATED"/>
    <property type="match status" value="1"/>
</dbReference>
<evidence type="ECO:0000313" key="7">
    <source>
        <dbReference type="EMBL" id="PWI66097.1"/>
    </source>
</evidence>
<dbReference type="GO" id="GO:0000272">
    <property type="term" value="P:polysaccharide catabolic process"/>
    <property type="evidence" value="ECO:0007669"/>
    <property type="project" value="InterPro"/>
</dbReference>
<comment type="caution">
    <text evidence="7">The sequence shown here is derived from an EMBL/GenBank/DDBJ whole genome shotgun (WGS) entry which is preliminary data.</text>
</comment>
<evidence type="ECO:0000256" key="1">
    <source>
        <dbReference type="ARBA" id="ARBA00005641"/>
    </source>
</evidence>
<dbReference type="GO" id="GO:0006338">
    <property type="term" value="P:chromatin remodeling"/>
    <property type="evidence" value="ECO:0007669"/>
    <property type="project" value="TreeGrafter"/>
</dbReference>
<dbReference type="Proteomes" id="UP000245956">
    <property type="component" value="Unassembled WGS sequence"/>
</dbReference>
<evidence type="ECO:0000259" key="6">
    <source>
        <dbReference type="Pfam" id="PF01593"/>
    </source>
</evidence>
<feature type="domain" description="Amine oxidase" evidence="6">
    <location>
        <begin position="271"/>
        <end position="731"/>
    </location>
</feature>
<keyword evidence="3" id="KW-0326">Glycosidase</keyword>
<dbReference type="EMBL" id="LCWV01000027">
    <property type="protein sequence ID" value="PWI66097.1"/>
    <property type="molecule type" value="Genomic_DNA"/>
</dbReference>
<dbReference type="InterPro" id="IPR050281">
    <property type="entry name" value="Flavin_monoamine_oxidase"/>
</dbReference>
<organism evidence="7 8">
    <name type="scientific">Purpureocillium lilacinum</name>
    <name type="common">Paecilomyces lilacinus</name>
    <dbReference type="NCBI Taxonomy" id="33203"/>
    <lineage>
        <taxon>Eukaryota</taxon>
        <taxon>Fungi</taxon>
        <taxon>Dikarya</taxon>
        <taxon>Ascomycota</taxon>
        <taxon>Pezizomycotina</taxon>
        <taxon>Sordariomycetes</taxon>
        <taxon>Hypocreomycetidae</taxon>
        <taxon>Hypocreales</taxon>
        <taxon>Ophiocordycipitaceae</taxon>
        <taxon>Purpureocillium</taxon>
    </lineage>
</organism>
<sequence length="1382" mass="153962">MLGWLGRWEATYRELLWRLRKTGRPVVQPLDGSIRGHSPKRGVLPARHLTAPNVGATARCYGRKGRYRAYQRYSGIFVAGPVYAKRPTPDSDCDNARVTQSISSIRRHASFWSAQLRRIASMSASRLLRYFYSINDRVSRREGVVPHPAWLRTLPYCYFNGPAPWQAPESRQHVSRPRRNRCQSESVASARGQSASRTAPYLAGRVVIAATFAGARHDDTSHGSWSGAAPVTQLYPSSFLPHEPPFLRAIPLDMTQDAAASPHIGVIGAGLSGLRCADILLQCGFKVTVIEGRDRVGGRVHQQPLPNGHLVDLGPNWIHGTQDNPILDLVKQTNTAVGSWDTRSYVFGESGDLFQVDQGEQYATMMWDIIQEAFKHSNKFCTTIDSGESLADFFQTKIAEKIPDTDHAFSEKRALLWQMSEMWGAFVGSPISRQSLKYFWLEECIEGENLFCAGTYKKVLDLVAQPVLAGAEVQFNSKVTRISHRDEGRDQVIVEMDGGQSLHFDEVVVTCPLGWLQKNLSAFEPSLPPRLARAITSIGYGCLEKVYISFPRAFWLSQGADDRKVEGFVQWLSPNYAPDSNPHRWHQEVVELASLSPETSHPTLLFYMFGEQSRLLTAQAAQFAESSKRDQFLYDFFKPYYSRLPHYSEASEDCIPTACLATDWVHDELAGCGSYSNFQVGLEEGDVDITTMREGLPDQGLWLAGEHTAPFVALGTATGAYWSGESVARRIAEPGTDLQIHLPKQEPRRIGRAALRRESWGTSAKCGPATGNAASDACRVAGDRHCKARGGRDATTRAGVGCLREHRLIPNGMRIAVALEIRADRMRRRDPLSTTMSASAMLSTRNSSHDSRNIASRDAPRWVGNRPRTSDEGVQPKDWGQKLPSWAVQRLYPIVSTQSDTMRSVVATAVFLATASAWTPQSRYKASGKDAKGLTWLPGNDKFRGVNLGSQFIIEPWMAADEFSSMGCGGLNDEWSCVEKLGQDAADAAFKKHWDSWTTQDDVKQMASLKLNTVRIPVGFWLREDLVQDGEHFPRGGIEYLDRLVGWCKDAGLYVIMDLHGGPGAQFPNQQYTGHGVSQPGFYNNDNYERAAKFLEWMAERIHTNAAYSTVGMLEVMNEPVHSGDYPNEAADMVKTFYPLAWNRIRDTESRLGVADADRLHIQFMSKAWGSGDPSSALPSTDDAAFDDHRYYKWDGSVAKTKDGYIGAACGDRREDGVIVGEWSISVADDVESNDEFGIRGRPEQAAWYKGFWAAQVQAFEKSAGWVFWTWKCNWINGFDEWRWCYKSAVAAGAIPDDAGLASFVYIWLGLLSAVAQIMSQQRRPHQRFFPLALSSLSCFYVSRVNLGPLLHATRAMLLAVALTPDPKLTTGENALKTRKQD</sequence>
<reference evidence="7 8" key="1">
    <citation type="journal article" date="2016" name="Front. Microbiol.">
        <title>Genome and transcriptome sequences reveal the specific parasitism of the nematophagous Purpureocillium lilacinum 36-1.</title>
        <authorList>
            <person name="Xie J."/>
            <person name="Li S."/>
            <person name="Mo C."/>
            <person name="Xiao X."/>
            <person name="Peng D."/>
            <person name="Wang G."/>
            <person name="Xiao Y."/>
        </authorList>
    </citation>
    <scope>NUCLEOTIDE SEQUENCE [LARGE SCALE GENOMIC DNA]</scope>
    <source>
        <strain evidence="7 8">36-1</strain>
    </source>
</reference>
<evidence type="ECO:0000313" key="8">
    <source>
        <dbReference type="Proteomes" id="UP000245956"/>
    </source>
</evidence>
<feature type="region of interest" description="Disordered" evidence="4">
    <location>
        <begin position="168"/>
        <end position="192"/>
    </location>
</feature>
<protein>
    <recommendedName>
        <fullName evidence="9">Amine oxidase domain-containing protein</fullName>
    </recommendedName>
</protein>
<dbReference type="GO" id="GO:0004553">
    <property type="term" value="F:hydrolase activity, hydrolyzing O-glycosyl compounds"/>
    <property type="evidence" value="ECO:0007669"/>
    <property type="project" value="InterPro"/>
</dbReference>
<dbReference type="SUPFAM" id="SSF51905">
    <property type="entry name" value="FAD/NAD(P)-binding domain"/>
    <property type="match status" value="1"/>
</dbReference>
<dbReference type="GO" id="GO:0003682">
    <property type="term" value="F:chromatin binding"/>
    <property type="evidence" value="ECO:0007669"/>
    <property type="project" value="TreeGrafter"/>
</dbReference>
<dbReference type="Pfam" id="PF00150">
    <property type="entry name" value="Cellulase"/>
    <property type="match status" value="1"/>
</dbReference>
<dbReference type="InterPro" id="IPR001547">
    <property type="entry name" value="Glyco_hydro_5"/>
</dbReference>
<dbReference type="PANTHER" id="PTHR10742">
    <property type="entry name" value="FLAVIN MONOAMINE OXIDASE"/>
    <property type="match status" value="1"/>
</dbReference>
<name>A0A2U3DV11_PURLI</name>
<dbReference type="GO" id="GO:0016491">
    <property type="term" value="F:oxidoreductase activity"/>
    <property type="evidence" value="ECO:0007669"/>
    <property type="project" value="InterPro"/>
</dbReference>
<dbReference type="InterPro" id="IPR017853">
    <property type="entry name" value="GH"/>
</dbReference>
<dbReference type="SUPFAM" id="SSF51445">
    <property type="entry name" value="(Trans)glycosidases"/>
    <property type="match status" value="1"/>
</dbReference>
<keyword evidence="2" id="KW-0378">Hydrolase</keyword>